<evidence type="ECO:0000313" key="3">
    <source>
        <dbReference type="Proteomes" id="UP001642540"/>
    </source>
</evidence>
<sequence length="425" mass="48667">MSPPQKNMETSNEVTKLDFRKILKSNGVTDQVSEVNVKDSGLKGEGFISQQIYVEIKFENPNIKPLNLFAKTHTANPSHSEMVDELKAFEKETLFFREYLPVARELCISKGQEGLLDIYPKCYYGDDKTLIFENLVMDRGFILLPKEEMQNLDAATHALKTLAKHHAIGHAMIQTHGGPEKFFHKFKNLDFESFTIPTFATMIESALENNLNTIVSLLETNDIEGGAEALAKIKLLLNGKSYQLIEVARKSLTNDEFAVLCHGDYWNNNMMFKRDPDTNKVSDHIAIDLQVTRYNSPALDLTYFLYTSVKSEVRRSHMQELLTLYLETLQKTALDLGFPIDFTYDDLFLAFRKKLDYGFYFWVCFGPAMEILKDFDMNEVGDMSNFGNAINKLIQNWLANNTEAGKEIANNFVDLLKEYDELKIN</sequence>
<dbReference type="InterPro" id="IPR011009">
    <property type="entry name" value="Kinase-like_dom_sf"/>
</dbReference>
<dbReference type="Proteomes" id="UP001642540">
    <property type="component" value="Unassembled WGS sequence"/>
</dbReference>
<proteinExistence type="predicted"/>
<dbReference type="Pfam" id="PF02958">
    <property type="entry name" value="EcKL"/>
    <property type="match status" value="1"/>
</dbReference>
<evidence type="ECO:0000313" key="2">
    <source>
        <dbReference type="EMBL" id="CAL8123625.1"/>
    </source>
</evidence>
<gene>
    <name evidence="2" type="ORF">ODALV1_LOCUS20255</name>
</gene>
<comment type="caution">
    <text evidence="2">The sequence shown here is derived from an EMBL/GenBank/DDBJ whole genome shotgun (WGS) entry which is preliminary data.</text>
</comment>
<dbReference type="PANTHER" id="PTHR11012:SF30">
    <property type="entry name" value="PROTEIN KINASE-LIKE DOMAIN-CONTAINING"/>
    <property type="match status" value="1"/>
</dbReference>
<evidence type="ECO:0000259" key="1">
    <source>
        <dbReference type="SMART" id="SM00587"/>
    </source>
</evidence>
<reference evidence="2 3" key="1">
    <citation type="submission" date="2024-08" db="EMBL/GenBank/DDBJ databases">
        <authorList>
            <person name="Cucini C."/>
            <person name="Frati F."/>
        </authorList>
    </citation>
    <scope>NUCLEOTIDE SEQUENCE [LARGE SCALE GENOMIC DNA]</scope>
</reference>
<protein>
    <recommendedName>
        <fullName evidence="1">CHK kinase-like domain-containing protein</fullName>
    </recommendedName>
</protein>
<dbReference type="EMBL" id="CAXLJM020000068">
    <property type="protein sequence ID" value="CAL8123625.1"/>
    <property type="molecule type" value="Genomic_DNA"/>
</dbReference>
<dbReference type="InterPro" id="IPR015897">
    <property type="entry name" value="CHK_kinase-like"/>
</dbReference>
<keyword evidence="3" id="KW-1185">Reference proteome</keyword>
<dbReference type="SMART" id="SM00587">
    <property type="entry name" value="CHK"/>
    <property type="match status" value="1"/>
</dbReference>
<dbReference type="InterPro" id="IPR004119">
    <property type="entry name" value="EcKL"/>
</dbReference>
<organism evidence="2 3">
    <name type="scientific">Orchesella dallaii</name>
    <dbReference type="NCBI Taxonomy" id="48710"/>
    <lineage>
        <taxon>Eukaryota</taxon>
        <taxon>Metazoa</taxon>
        <taxon>Ecdysozoa</taxon>
        <taxon>Arthropoda</taxon>
        <taxon>Hexapoda</taxon>
        <taxon>Collembola</taxon>
        <taxon>Entomobryomorpha</taxon>
        <taxon>Entomobryoidea</taxon>
        <taxon>Orchesellidae</taxon>
        <taxon>Orchesellinae</taxon>
        <taxon>Orchesella</taxon>
    </lineage>
</organism>
<name>A0ABP1RA43_9HEXA</name>
<feature type="domain" description="CHK kinase-like" evidence="1">
    <location>
        <begin position="130"/>
        <end position="335"/>
    </location>
</feature>
<dbReference type="PANTHER" id="PTHR11012">
    <property type="entry name" value="PROTEIN KINASE-LIKE DOMAIN-CONTAINING"/>
    <property type="match status" value="1"/>
</dbReference>
<dbReference type="SUPFAM" id="SSF56112">
    <property type="entry name" value="Protein kinase-like (PK-like)"/>
    <property type="match status" value="1"/>
</dbReference>
<accession>A0ABP1RA43</accession>
<dbReference type="Gene3D" id="3.90.1200.10">
    <property type="match status" value="1"/>
</dbReference>